<dbReference type="InterPro" id="IPR005754">
    <property type="entry name" value="Sortase"/>
</dbReference>
<proteinExistence type="predicted"/>
<evidence type="ECO:0000256" key="5">
    <source>
        <dbReference type="SAM" id="Phobius"/>
    </source>
</evidence>
<keyword evidence="3" id="KW-0788">Thiol protease</keyword>
<dbReference type="GO" id="GO:0008234">
    <property type="term" value="F:cysteine-type peptidase activity"/>
    <property type="evidence" value="ECO:0007669"/>
    <property type="project" value="UniProtKB-KW"/>
</dbReference>
<sequence length="329" mass="36580">MVLSFMLSAKIDVKELPSHLGGQLLFYMLFFIVIFFLGVLYQLFIKGIQKRVMNKRNVIYNALITGCLGLLVVIGGTFFYENNIGGVKDAILQPINQHERSLANKKSRLDKTEVTTIKKMVMRNAVKGLKKQGFVAIPSQNILLPIYNDAYSDKGLNAGANYANHSETDPTGEDEPVMGKGNYGLAAHNFNDGRTGFSALQQSINHDNPYLVNGKLKGSSWMNDTTVLMANEYGIYRYMVTGQETVESSQVAILNPTVQPELTIISCLFPSTQYRIITHAHLVKSYAWQEAPKSDISEFNLKIRSTNARVNWWNPGIEEGVNGDAGGTK</sequence>
<feature type="active site" description="Acyl-thioester intermediate" evidence="4">
    <location>
        <position position="267"/>
    </location>
</feature>
<organism evidence="6 7">
    <name type="scientific">Leuconostoc carnosum</name>
    <dbReference type="NCBI Taxonomy" id="1252"/>
    <lineage>
        <taxon>Bacteria</taxon>
        <taxon>Bacillati</taxon>
        <taxon>Bacillota</taxon>
        <taxon>Bacilli</taxon>
        <taxon>Lactobacillales</taxon>
        <taxon>Lactobacillaceae</taxon>
        <taxon>Leuconostoc</taxon>
    </lineage>
</organism>
<evidence type="ECO:0000313" key="6">
    <source>
        <dbReference type="EMBL" id="QEA32653.1"/>
    </source>
</evidence>
<name>A0AAE6IIR4_LEUCA</name>
<evidence type="ECO:0000256" key="3">
    <source>
        <dbReference type="ARBA" id="ARBA00022807"/>
    </source>
</evidence>
<feature type="active site" description="Proton donor/acceptor" evidence="4">
    <location>
        <position position="188"/>
    </location>
</feature>
<dbReference type="InterPro" id="IPR023365">
    <property type="entry name" value="Sortase_dom-sf"/>
</dbReference>
<dbReference type="SUPFAM" id="SSF63817">
    <property type="entry name" value="Sortase"/>
    <property type="match status" value="1"/>
</dbReference>
<dbReference type="CDD" id="cd06165">
    <property type="entry name" value="Sortase_A"/>
    <property type="match status" value="1"/>
</dbReference>
<dbReference type="EMBL" id="CP042374">
    <property type="protein sequence ID" value="QEA32653.1"/>
    <property type="molecule type" value="Genomic_DNA"/>
</dbReference>
<evidence type="ECO:0000313" key="7">
    <source>
        <dbReference type="Proteomes" id="UP000321332"/>
    </source>
</evidence>
<keyword evidence="1" id="KW-0645">Protease</keyword>
<gene>
    <name evidence="6" type="ORF">FGL89_00125</name>
</gene>
<reference evidence="6 7" key="1">
    <citation type="submission" date="2019-06" db="EMBL/GenBank/DDBJ databases">
        <title>Genome analyses of bacteria isolated from kimchi.</title>
        <authorList>
            <person name="Lee S."/>
            <person name="Ahn S."/>
            <person name="Roh S."/>
        </authorList>
    </citation>
    <scope>NUCLEOTIDE SEQUENCE [LARGE SCALE GENOMIC DNA]</scope>
    <source>
        <strain evidence="6 7">CBA3620</strain>
    </source>
</reference>
<keyword evidence="2" id="KW-0378">Hydrolase</keyword>
<evidence type="ECO:0000256" key="2">
    <source>
        <dbReference type="ARBA" id="ARBA00022801"/>
    </source>
</evidence>
<keyword evidence="5" id="KW-0812">Transmembrane</keyword>
<accession>A0AAE6IIR4</accession>
<dbReference type="Gene3D" id="2.40.260.10">
    <property type="entry name" value="Sortase"/>
    <property type="match status" value="1"/>
</dbReference>
<keyword evidence="5" id="KW-0472">Membrane</keyword>
<feature type="transmembrane region" description="Helical" evidence="5">
    <location>
        <begin position="24"/>
        <end position="45"/>
    </location>
</feature>
<keyword evidence="5" id="KW-1133">Transmembrane helix</keyword>
<dbReference type="InterPro" id="IPR042007">
    <property type="entry name" value="Sortase_A"/>
</dbReference>
<evidence type="ECO:0000256" key="1">
    <source>
        <dbReference type="ARBA" id="ARBA00022670"/>
    </source>
</evidence>
<dbReference type="Proteomes" id="UP000321332">
    <property type="component" value="Chromosome"/>
</dbReference>
<dbReference type="AlphaFoldDB" id="A0AAE6IIR4"/>
<feature type="transmembrane region" description="Helical" evidence="5">
    <location>
        <begin position="57"/>
        <end position="80"/>
    </location>
</feature>
<evidence type="ECO:0000256" key="4">
    <source>
        <dbReference type="PIRSR" id="PIRSR605754-1"/>
    </source>
</evidence>
<protein>
    <submittedName>
        <fullName evidence="6">Class A sortase</fullName>
    </submittedName>
</protein>
<dbReference type="GO" id="GO:0006508">
    <property type="term" value="P:proteolysis"/>
    <property type="evidence" value="ECO:0007669"/>
    <property type="project" value="UniProtKB-KW"/>
</dbReference>
<dbReference type="Pfam" id="PF04203">
    <property type="entry name" value="Sortase"/>
    <property type="match status" value="1"/>
</dbReference>